<dbReference type="Gene3D" id="3.40.630.40">
    <property type="entry name" value="Zn-dependent exopeptidases"/>
    <property type="match status" value="1"/>
</dbReference>
<dbReference type="InterPro" id="IPR050695">
    <property type="entry name" value="N-acetylmuramoyl_amidase_3"/>
</dbReference>
<dbReference type="InterPro" id="IPR002508">
    <property type="entry name" value="MurNAc-LAA_cat"/>
</dbReference>
<dbReference type="Pfam" id="PF01520">
    <property type="entry name" value="Amidase_3"/>
    <property type="match status" value="1"/>
</dbReference>
<gene>
    <name evidence="6" type="ORF">FGK64_01275</name>
</gene>
<feature type="domain" description="MurNAc-LAA" evidence="5">
    <location>
        <begin position="435"/>
        <end position="556"/>
    </location>
</feature>
<evidence type="ECO:0000259" key="5">
    <source>
        <dbReference type="SMART" id="SM00646"/>
    </source>
</evidence>
<accession>A0ABY2XC96</accession>
<evidence type="ECO:0000256" key="1">
    <source>
        <dbReference type="ARBA" id="ARBA00001561"/>
    </source>
</evidence>
<dbReference type="SUPFAM" id="SSF52266">
    <property type="entry name" value="SGNH hydrolase"/>
    <property type="match status" value="1"/>
</dbReference>
<dbReference type="SUPFAM" id="SSF55166">
    <property type="entry name" value="Hedgehog/DD-peptidase"/>
    <property type="match status" value="1"/>
</dbReference>
<dbReference type="PANTHER" id="PTHR30404">
    <property type="entry name" value="N-ACETYLMURAMOYL-L-ALANINE AMIDASE"/>
    <property type="match status" value="1"/>
</dbReference>
<dbReference type="SMART" id="SM00646">
    <property type="entry name" value="Ami_3"/>
    <property type="match status" value="1"/>
</dbReference>
<keyword evidence="3" id="KW-0378">Hydrolase</keyword>
<evidence type="ECO:0000256" key="3">
    <source>
        <dbReference type="ARBA" id="ARBA00022801"/>
    </source>
</evidence>
<proteinExistence type="predicted"/>
<protein>
    <recommendedName>
        <fullName evidence="2">N-acetylmuramoyl-L-alanine amidase</fullName>
        <ecNumber evidence="2">3.5.1.28</ecNumber>
    </recommendedName>
</protein>
<dbReference type="InterPro" id="IPR013230">
    <property type="entry name" value="Peptidase_M15A_C"/>
</dbReference>
<reference evidence="6 7" key="1">
    <citation type="submission" date="2019-05" db="EMBL/GenBank/DDBJ databases">
        <title>Marivita sp. nov. isolated from sea sediment.</title>
        <authorList>
            <person name="Kim W."/>
        </authorList>
    </citation>
    <scope>NUCLEOTIDE SEQUENCE [LARGE SCALE GENOMIC DNA]</scope>
    <source>
        <strain evidence="6 7">CAU 1492</strain>
    </source>
</reference>
<comment type="catalytic activity">
    <reaction evidence="1">
        <text>Hydrolyzes the link between N-acetylmuramoyl residues and L-amino acid residues in certain cell-wall glycopeptides.</text>
        <dbReference type="EC" id="3.5.1.28"/>
    </reaction>
</comment>
<evidence type="ECO:0000256" key="4">
    <source>
        <dbReference type="SAM" id="MobiDB-lite"/>
    </source>
</evidence>
<name>A0ABY2XC96_9RHOB</name>
<dbReference type="Proteomes" id="UP001191082">
    <property type="component" value="Unassembled WGS sequence"/>
</dbReference>
<evidence type="ECO:0000313" key="7">
    <source>
        <dbReference type="Proteomes" id="UP001191082"/>
    </source>
</evidence>
<dbReference type="SUPFAM" id="SSF53187">
    <property type="entry name" value="Zn-dependent exopeptidases"/>
    <property type="match status" value="1"/>
</dbReference>
<sequence>MRGSFYSEIAMTLEADIQRRIDSAVAQGDEQALNDLLKDLYEPAEHGDNPFDAAIQLRPEVKRELSEIAVESDAALNWANKIARAGRWVAYQAKTAVGFKGLRIVEEGDSWFQYPMLLDDTIDQLSRDADKAIFSLSGAGDLLEDMANRREYLSALQQTSASLMLLSGGGNDILGGGRFGTFLLPYAQGKTAKELLNMPVVNAELGKAVRAYRSILKEVKDRFPAVRVLGHAYDVPFPESDGRWIGKPLGAAGIPLDVGRSIVEHLLDLFTNELLGLEAEFSNYGFVNLRGKVDQGKNSWFDELHPRNAGYGRAAEEFRNAITDLVSAGSVEIAETPMDAAAIPMTRLSPGVSEGEFVAAATGQVIVLDPGHGGAPPPTKLGGSSWNNAIGPQGTLEKTLTLDIAGRAKAVLEGQGHRVHLTRDTDINLSLSDRAKAARNRKAAVFVSIHFNASAGHTAQGTETFVHPDHAARSEQLCRTVQAAMVAALGLRDRNKGDPNGLKTGAFGVINGGRHAAETAAVLHEVSFLDRADEEQRLMGEPYRDRIARALAHGISDYLTAGTESFVFESGSSDIGDAIELAASEAHRTVPEYLGWAEAPQSDRVGLAMPRQTGRVAPRQADWTHAGQARSAEAPQSGWAHAQQSGLSDGPQAEWVGGHALPQDSESDSLVAQPEFARLLAESLSRGAGDANDISEFAHVDPGPGFDISGMGLNVEADTSALRPIFAGVESDGFDVGAFETFIADLGLMHFKAIEFLFLGNSNAPGRSCDGRNALPPQSLWPKIAQSALMLDEIRARLGAPVRILSCYRNASYNSCVGGASGSLHMQFNAIDWRCDRGTVDEWHSAAIAVRQSRSGFAGGIGAYGNSGFVHIDTRGSNADWTG</sequence>
<dbReference type="Pfam" id="PF08291">
    <property type="entry name" value="Peptidase_M15_3"/>
    <property type="match status" value="1"/>
</dbReference>
<organism evidence="6 7">
    <name type="scientific">Arenibacterium halophilum</name>
    <dbReference type="NCBI Taxonomy" id="2583821"/>
    <lineage>
        <taxon>Bacteria</taxon>
        <taxon>Pseudomonadati</taxon>
        <taxon>Pseudomonadota</taxon>
        <taxon>Alphaproteobacteria</taxon>
        <taxon>Rhodobacterales</taxon>
        <taxon>Paracoccaceae</taxon>
        <taxon>Arenibacterium</taxon>
    </lineage>
</organism>
<feature type="region of interest" description="Disordered" evidence="4">
    <location>
        <begin position="613"/>
        <end position="668"/>
    </location>
</feature>
<dbReference type="Gene3D" id="3.40.50.1110">
    <property type="entry name" value="SGNH hydrolase"/>
    <property type="match status" value="1"/>
</dbReference>
<comment type="caution">
    <text evidence="6">The sequence shown here is derived from an EMBL/GenBank/DDBJ whole genome shotgun (WGS) entry which is preliminary data.</text>
</comment>
<evidence type="ECO:0000256" key="2">
    <source>
        <dbReference type="ARBA" id="ARBA00011901"/>
    </source>
</evidence>
<dbReference type="EMBL" id="VCPC01000001">
    <property type="protein sequence ID" value="TMV14644.1"/>
    <property type="molecule type" value="Genomic_DNA"/>
</dbReference>
<dbReference type="CDD" id="cd02696">
    <property type="entry name" value="MurNAc-LAA"/>
    <property type="match status" value="1"/>
</dbReference>
<dbReference type="PANTHER" id="PTHR30404:SF0">
    <property type="entry name" value="N-ACETYLMURAMOYL-L-ALANINE AMIDASE AMIC"/>
    <property type="match status" value="1"/>
</dbReference>
<keyword evidence="7" id="KW-1185">Reference proteome</keyword>
<dbReference type="EC" id="3.5.1.28" evidence="2"/>
<dbReference type="Gene3D" id="3.30.1380.10">
    <property type="match status" value="1"/>
</dbReference>
<evidence type="ECO:0000313" key="6">
    <source>
        <dbReference type="EMBL" id="TMV14644.1"/>
    </source>
</evidence>
<dbReference type="InterPro" id="IPR009045">
    <property type="entry name" value="Zn_M74/Hedgehog-like"/>
</dbReference>
<dbReference type="InterPro" id="IPR036514">
    <property type="entry name" value="SGNH_hydro_sf"/>
</dbReference>